<feature type="transmembrane region" description="Helical" evidence="5">
    <location>
        <begin position="242"/>
        <end position="261"/>
    </location>
</feature>
<name>A0ABV6I8U6_9BURK</name>
<reference evidence="7 8" key="1">
    <citation type="submission" date="2024-09" db="EMBL/GenBank/DDBJ databases">
        <authorList>
            <person name="Sun Q."/>
            <person name="Mori K."/>
        </authorList>
    </citation>
    <scope>NUCLEOTIDE SEQUENCE [LARGE SCALE GENOMIC DNA]</scope>
    <source>
        <strain evidence="7 8">CCM 8677</strain>
    </source>
</reference>
<dbReference type="EMBL" id="JBHLXJ010000002">
    <property type="protein sequence ID" value="MFC0348246.1"/>
    <property type="molecule type" value="Genomic_DNA"/>
</dbReference>
<accession>A0ABV6I8U6</accession>
<feature type="transmembrane region" description="Helical" evidence="5">
    <location>
        <begin position="93"/>
        <end position="113"/>
    </location>
</feature>
<dbReference type="Pfam" id="PF00892">
    <property type="entry name" value="EamA"/>
    <property type="match status" value="2"/>
</dbReference>
<feature type="transmembrane region" description="Helical" evidence="5">
    <location>
        <begin position="145"/>
        <end position="163"/>
    </location>
</feature>
<gene>
    <name evidence="7" type="ORF">ACFFJH_00340</name>
</gene>
<evidence type="ECO:0000313" key="7">
    <source>
        <dbReference type="EMBL" id="MFC0348246.1"/>
    </source>
</evidence>
<sequence length="299" mass="31621">MSTSNLIRLLLLALIWGTSFMLMRIASPVFGPFLTTFGRASLGALAIYLFARHRGVEFHWKKNAKTYLIIGLGNTAIPFSLFAWSALHIPSAYMATMNSLAPIFTAVFGFIMLGERLSWLRIAAFIMGLFGVAVLVGIGPVAVTPLVIAGVLAGMGAAINYGFAATYTRMFAKEIPSLATAAGSQFAAALALLPFALPGVPHAIEHGTSSALLSVIILGVVCTGIAYALFFHLISTEGASKAVTVTFLIPATASVWAWLLLNEPITPGIIAGIFIVLMATAMSLGILKKPAFLSRSLSR</sequence>
<feature type="transmembrane region" description="Helical" evidence="5">
    <location>
        <begin position="33"/>
        <end position="51"/>
    </location>
</feature>
<feature type="transmembrane region" description="Helical" evidence="5">
    <location>
        <begin position="175"/>
        <end position="197"/>
    </location>
</feature>
<dbReference type="RefSeq" id="WP_390209275.1">
    <property type="nucleotide sequence ID" value="NZ_JBHLXJ010000002.1"/>
</dbReference>
<dbReference type="InterPro" id="IPR000620">
    <property type="entry name" value="EamA_dom"/>
</dbReference>
<feature type="transmembrane region" description="Helical" evidence="5">
    <location>
        <begin position="209"/>
        <end position="230"/>
    </location>
</feature>
<comment type="subcellular location">
    <subcellularLocation>
        <location evidence="1">Membrane</location>
        <topology evidence="1">Multi-pass membrane protein</topology>
    </subcellularLocation>
</comment>
<dbReference type="SUPFAM" id="SSF103481">
    <property type="entry name" value="Multidrug resistance efflux transporter EmrE"/>
    <property type="match status" value="2"/>
</dbReference>
<feature type="transmembrane region" description="Helical" evidence="5">
    <location>
        <begin position="67"/>
        <end position="87"/>
    </location>
</feature>
<dbReference type="InterPro" id="IPR037185">
    <property type="entry name" value="EmrE-like"/>
</dbReference>
<feature type="transmembrane region" description="Helical" evidence="5">
    <location>
        <begin position="267"/>
        <end position="287"/>
    </location>
</feature>
<organism evidence="7 8">
    <name type="scientific">Undibacterium danionis</name>
    <dbReference type="NCBI Taxonomy" id="1812100"/>
    <lineage>
        <taxon>Bacteria</taxon>
        <taxon>Pseudomonadati</taxon>
        <taxon>Pseudomonadota</taxon>
        <taxon>Betaproteobacteria</taxon>
        <taxon>Burkholderiales</taxon>
        <taxon>Oxalobacteraceae</taxon>
        <taxon>Undibacterium</taxon>
    </lineage>
</organism>
<evidence type="ECO:0000256" key="2">
    <source>
        <dbReference type="ARBA" id="ARBA00022692"/>
    </source>
</evidence>
<evidence type="ECO:0000256" key="1">
    <source>
        <dbReference type="ARBA" id="ARBA00004141"/>
    </source>
</evidence>
<dbReference type="PANTHER" id="PTHR32322:SF9">
    <property type="entry name" value="AMINO-ACID METABOLITE EFFLUX PUMP-RELATED"/>
    <property type="match status" value="1"/>
</dbReference>
<comment type="caution">
    <text evidence="7">The sequence shown here is derived from an EMBL/GenBank/DDBJ whole genome shotgun (WGS) entry which is preliminary data.</text>
</comment>
<feature type="domain" description="EamA" evidence="6">
    <location>
        <begin position="8"/>
        <end position="136"/>
    </location>
</feature>
<dbReference type="InterPro" id="IPR050638">
    <property type="entry name" value="AA-Vitamin_Transporters"/>
</dbReference>
<keyword evidence="8" id="KW-1185">Reference proteome</keyword>
<keyword evidence="4 5" id="KW-0472">Membrane</keyword>
<evidence type="ECO:0000256" key="5">
    <source>
        <dbReference type="SAM" id="Phobius"/>
    </source>
</evidence>
<keyword evidence="3 5" id="KW-1133">Transmembrane helix</keyword>
<dbReference type="Gene3D" id="1.10.3730.20">
    <property type="match status" value="1"/>
</dbReference>
<evidence type="ECO:0000313" key="8">
    <source>
        <dbReference type="Proteomes" id="UP001589844"/>
    </source>
</evidence>
<feature type="domain" description="EamA" evidence="6">
    <location>
        <begin position="149"/>
        <end position="283"/>
    </location>
</feature>
<evidence type="ECO:0000256" key="4">
    <source>
        <dbReference type="ARBA" id="ARBA00023136"/>
    </source>
</evidence>
<protein>
    <submittedName>
        <fullName evidence="7">DMT family transporter</fullName>
    </submittedName>
</protein>
<proteinExistence type="predicted"/>
<dbReference type="PANTHER" id="PTHR32322">
    <property type="entry name" value="INNER MEMBRANE TRANSPORTER"/>
    <property type="match status" value="1"/>
</dbReference>
<evidence type="ECO:0000259" key="6">
    <source>
        <dbReference type="Pfam" id="PF00892"/>
    </source>
</evidence>
<feature type="transmembrane region" description="Helical" evidence="5">
    <location>
        <begin position="7"/>
        <end position="27"/>
    </location>
</feature>
<keyword evidence="2 5" id="KW-0812">Transmembrane</keyword>
<evidence type="ECO:0000256" key="3">
    <source>
        <dbReference type="ARBA" id="ARBA00022989"/>
    </source>
</evidence>
<dbReference type="Proteomes" id="UP001589844">
    <property type="component" value="Unassembled WGS sequence"/>
</dbReference>
<feature type="transmembrane region" description="Helical" evidence="5">
    <location>
        <begin position="120"/>
        <end position="139"/>
    </location>
</feature>